<dbReference type="NCBIfam" id="TIGR02499">
    <property type="entry name" value="HrpE_YscL_not"/>
    <property type="match status" value="1"/>
</dbReference>
<gene>
    <name evidence="8" type="primary">sctL</name>
    <name evidence="8" type="ORF">AABB29_00495</name>
</gene>
<evidence type="ECO:0000256" key="1">
    <source>
        <dbReference type="ARBA" id="ARBA00004496"/>
    </source>
</evidence>
<dbReference type="EMBL" id="CP150951">
    <property type="protein sequence ID" value="WZC49174.1"/>
    <property type="molecule type" value="Genomic_DNA"/>
</dbReference>
<dbReference type="PANTHER" id="PTHR34982">
    <property type="entry name" value="YOP PROTEINS TRANSLOCATION PROTEIN L"/>
    <property type="match status" value="1"/>
</dbReference>
<evidence type="ECO:0000313" key="8">
    <source>
        <dbReference type="EMBL" id="WZC49174.1"/>
    </source>
</evidence>
<keyword evidence="9" id="KW-1185">Reference proteome</keyword>
<comment type="subcellular location">
    <subcellularLocation>
        <location evidence="1">Cytoplasm</location>
    </subcellularLocation>
</comment>
<accession>A0ABZ2V996</accession>
<evidence type="ECO:0000256" key="2">
    <source>
        <dbReference type="ARBA" id="ARBA00022448"/>
    </source>
</evidence>
<dbReference type="PANTHER" id="PTHR34982:SF1">
    <property type="entry name" value="FLAGELLAR ASSEMBLY PROTEIN FLIH"/>
    <property type="match status" value="1"/>
</dbReference>
<sequence length="218" mass="23646">MDIYRFKKLGFRLPQGSGLIKASEAAKLSAANDLVASAEAQAAQIVEEAKQHLEAERERGFAEGQKAAEQAALERLLTEHATLDAHLSEIEESLARLVLVSVRKIVHGFDDISLAEALIQSGLTKVRREKRVQIRVPEALADTLRERIDALMAAFPAIEFMDVVEDPALRAPNIIIETAVGRIDCDLDAKLTHLDDALTEVAANRAADPALATGGVHD</sequence>
<evidence type="ECO:0000256" key="3">
    <source>
        <dbReference type="ARBA" id="ARBA00022490"/>
    </source>
</evidence>
<feature type="coiled-coil region" evidence="7">
    <location>
        <begin position="28"/>
        <end position="55"/>
    </location>
</feature>
<dbReference type="InterPro" id="IPR051472">
    <property type="entry name" value="T3SS_Stator/FliH"/>
</dbReference>
<comment type="similarity">
    <text evidence="5">Belongs to the SctL stator family.</text>
</comment>
<keyword evidence="4" id="KW-0653">Protein transport</keyword>
<evidence type="ECO:0000256" key="6">
    <source>
        <dbReference type="ARBA" id="ARBA00040494"/>
    </source>
</evidence>
<name>A0ABZ2V996_9RHOB</name>
<organism evidence="8 9">
    <name type="scientific">Yoonia phaeophyticola</name>
    <dbReference type="NCBI Taxonomy" id="3137369"/>
    <lineage>
        <taxon>Bacteria</taxon>
        <taxon>Pseudomonadati</taxon>
        <taxon>Pseudomonadota</taxon>
        <taxon>Alphaproteobacteria</taxon>
        <taxon>Rhodobacterales</taxon>
        <taxon>Paracoccaceae</taxon>
        <taxon>Yoonia</taxon>
    </lineage>
</organism>
<evidence type="ECO:0000256" key="5">
    <source>
        <dbReference type="ARBA" id="ARBA00024335"/>
    </source>
</evidence>
<protein>
    <recommendedName>
        <fullName evidence="6">Type 3 secretion system stator protein</fullName>
    </recommendedName>
</protein>
<dbReference type="InterPro" id="IPR010586">
    <property type="entry name" value="T3SS_stator_protein"/>
</dbReference>
<evidence type="ECO:0000256" key="4">
    <source>
        <dbReference type="ARBA" id="ARBA00022927"/>
    </source>
</evidence>
<reference evidence="9" key="1">
    <citation type="submission" date="2024-04" db="EMBL/GenBank/DDBJ databases">
        <title>Phylogenomic analyses of a clade within the roseobacter group suggest taxonomic reassignments of species of the genera Aestuariivita, Citreicella, Loktanella, Nautella, Pelagibaca, Ruegeria, Thalassobius, Thiobacimonas and Tropicibacter, and the proposal o.</title>
        <authorList>
            <person name="Jeon C.O."/>
        </authorList>
    </citation>
    <scope>NUCLEOTIDE SEQUENCE [LARGE SCALE GENOMIC DNA]</scope>
    <source>
        <strain evidence="9">BS5-3</strain>
    </source>
</reference>
<evidence type="ECO:0000256" key="7">
    <source>
        <dbReference type="SAM" id="Coils"/>
    </source>
</evidence>
<keyword evidence="2" id="KW-0813">Transport</keyword>
<evidence type="ECO:0000313" key="9">
    <source>
        <dbReference type="Proteomes" id="UP001440612"/>
    </source>
</evidence>
<keyword evidence="7" id="KW-0175">Coiled coil</keyword>
<dbReference type="Proteomes" id="UP001440612">
    <property type="component" value="Chromosome"/>
</dbReference>
<proteinExistence type="inferred from homology"/>
<dbReference type="Pfam" id="PF06635">
    <property type="entry name" value="T3SS_SCTL"/>
    <property type="match status" value="1"/>
</dbReference>
<keyword evidence="3" id="KW-0963">Cytoplasm</keyword>
<dbReference type="RefSeq" id="WP_341367285.1">
    <property type="nucleotide sequence ID" value="NZ_CP150951.2"/>
</dbReference>
<dbReference type="InterPro" id="IPR012842">
    <property type="entry name" value="T3SS_SctL/SctL2"/>
</dbReference>